<dbReference type="EMBL" id="MT141540">
    <property type="protein sequence ID" value="QJA65533.1"/>
    <property type="molecule type" value="Genomic_DNA"/>
</dbReference>
<evidence type="ECO:0000313" key="2">
    <source>
        <dbReference type="EMBL" id="QJA84131.1"/>
    </source>
</evidence>
<reference evidence="2" key="1">
    <citation type="submission" date="2020-03" db="EMBL/GenBank/DDBJ databases">
        <title>The deep terrestrial virosphere.</title>
        <authorList>
            <person name="Holmfeldt K."/>
            <person name="Nilsson E."/>
            <person name="Simone D."/>
            <person name="Lopez-Fernandez M."/>
            <person name="Wu X."/>
            <person name="de Brujin I."/>
            <person name="Lundin D."/>
            <person name="Andersson A."/>
            <person name="Bertilsson S."/>
            <person name="Dopson M."/>
        </authorList>
    </citation>
    <scope>NUCLEOTIDE SEQUENCE</scope>
    <source>
        <strain evidence="2">MM415A00224</strain>
        <strain evidence="1">MM415B00387</strain>
    </source>
</reference>
<gene>
    <name evidence="2" type="ORF">MM415A00224_0030</name>
    <name evidence="1" type="ORF">MM415B00387_0026</name>
</gene>
<dbReference type="AlphaFoldDB" id="A0A6M3KRE0"/>
<proteinExistence type="predicted"/>
<evidence type="ECO:0000313" key="1">
    <source>
        <dbReference type="EMBL" id="QJA65533.1"/>
    </source>
</evidence>
<name>A0A6M3KRE0_9ZZZZ</name>
<dbReference type="EMBL" id="MT142524">
    <property type="protein sequence ID" value="QJA84131.1"/>
    <property type="molecule type" value="Genomic_DNA"/>
</dbReference>
<sequence length="104" mass="11925">MKTIALITALIISVFTFGFDYPKRVATVADYENLLKMTEHRARTLKELQYIYGLDDDGAIRVVSGSEGTKDLVKTEIANPNPCWRQKGFKNREEVLVLIQKYQK</sequence>
<accession>A0A6M3KRE0</accession>
<protein>
    <submittedName>
        <fullName evidence="2">Uncharacterized protein</fullName>
    </submittedName>
</protein>
<organism evidence="2">
    <name type="scientific">viral metagenome</name>
    <dbReference type="NCBI Taxonomy" id="1070528"/>
    <lineage>
        <taxon>unclassified sequences</taxon>
        <taxon>metagenomes</taxon>
        <taxon>organismal metagenomes</taxon>
    </lineage>
</organism>